<dbReference type="AlphaFoldDB" id="A0A813R5W2"/>
<dbReference type="InterPro" id="IPR029063">
    <property type="entry name" value="SAM-dependent_MTases_sf"/>
</dbReference>
<gene>
    <name evidence="1" type="ORF">XAT740_LOCUS1730</name>
</gene>
<evidence type="ECO:0008006" key="3">
    <source>
        <dbReference type="Google" id="ProtNLM"/>
    </source>
</evidence>
<accession>A0A813R5W2</accession>
<keyword evidence="2" id="KW-1185">Reference proteome</keyword>
<reference evidence="1" key="1">
    <citation type="submission" date="2021-02" db="EMBL/GenBank/DDBJ databases">
        <authorList>
            <person name="Nowell W R."/>
        </authorList>
    </citation>
    <scope>NUCLEOTIDE SEQUENCE</scope>
</reference>
<protein>
    <recommendedName>
        <fullName evidence="3">Methyltransferase FkbM domain-containing protein</fullName>
    </recommendedName>
</protein>
<dbReference type="Proteomes" id="UP000663828">
    <property type="component" value="Unassembled WGS sequence"/>
</dbReference>
<evidence type="ECO:0000313" key="2">
    <source>
        <dbReference type="Proteomes" id="UP000663828"/>
    </source>
</evidence>
<name>A0A813R5W2_ADIRI</name>
<dbReference type="Gene3D" id="3.40.50.150">
    <property type="entry name" value="Vaccinia Virus protein VP39"/>
    <property type="match status" value="1"/>
</dbReference>
<comment type="caution">
    <text evidence="1">The sequence shown here is derived from an EMBL/GenBank/DDBJ whole genome shotgun (WGS) entry which is preliminary data.</text>
</comment>
<dbReference type="EMBL" id="CAJNOR010000055">
    <property type="protein sequence ID" value="CAF0776422.1"/>
    <property type="molecule type" value="Genomic_DNA"/>
</dbReference>
<sequence>MGTNIGVQIRKLYEPQLYPNSSVFSLFTRMFGNRNKEVCSVGFEANPYHDEYLKDFENYCLKRHYRVKIFTSTAVSITNKSQEFYVQSEDTLYNQWGSSLIPNRNKTKIIVSSIDIASWIQRTVLTRKIPSDLPLSKIMMKTDIEGHDSIVLTNLIFSGVYCSIDLIYGEHFNQEFQHAVSILKQYTNSCKTELIPLDDESHFMIKLPFF</sequence>
<organism evidence="1 2">
    <name type="scientific">Adineta ricciae</name>
    <name type="common">Rotifer</name>
    <dbReference type="NCBI Taxonomy" id="249248"/>
    <lineage>
        <taxon>Eukaryota</taxon>
        <taxon>Metazoa</taxon>
        <taxon>Spiralia</taxon>
        <taxon>Gnathifera</taxon>
        <taxon>Rotifera</taxon>
        <taxon>Eurotatoria</taxon>
        <taxon>Bdelloidea</taxon>
        <taxon>Adinetida</taxon>
        <taxon>Adinetidae</taxon>
        <taxon>Adineta</taxon>
    </lineage>
</organism>
<evidence type="ECO:0000313" key="1">
    <source>
        <dbReference type="EMBL" id="CAF0776422.1"/>
    </source>
</evidence>
<proteinExistence type="predicted"/>